<dbReference type="Pfam" id="PF00512">
    <property type="entry name" value="HisKA"/>
    <property type="match status" value="1"/>
</dbReference>
<comment type="caution">
    <text evidence="22">The sequence shown here is derived from an EMBL/GenBank/DDBJ whole genome shotgun (WGS) entry which is preliminary data.</text>
</comment>
<evidence type="ECO:0000256" key="2">
    <source>
        <dbReference type="ARBA" id="ARBA00004429"/>
    </source>
</evidence>
<dbReference type="EMBL" id="VFIO01000008">
    <property type="protein sequence ID" value="TWR87474.1"/>
    <property type="molecule type" value="Genomic_DNA"/>
</dbReference>
<dbReference type="Gene3D" id="3.30.565.10">
    <property type="entry name" value="Histidine kinase-like ATPase, C-terminal domain"/>
    <property type="match status" value="1"/>
</dbReference>
<evidence type="ECO:0000259" key="19">
    <source>
        <dbReference type="PROSITE" id="PS50109"/>
    </source>
</evidence>
<dbReference type="PROSITE" id="PS50110">
    <property type="entry name" value="RESPONSE_REGULATORY"/>
    <property type="match status" value="1"/>
</dbReference>
<keyword evidence="6 17" id="KW-0597">Phosphoprotein</keyword>
<dbReference type="SUPFAM" id="SSF52172">
    <property type="entry name" value="CheY-like"/>
    <property type="match status" value="1"/>
</dbReference>
<keyword evidence="9" id="KW-0732">Signal</keyword>
<dbReference type="InterPro" id="IPR008207">
    <property type="entry name" value="Sig_transdc_His_kin_Hpt_dom"/>
</dbReference>
<evidence type="ECO:0000256" key="9">
    <source>
        <dbReference type="ARBA" id="ARBA00022729"/>
    </source>
</evidence>
<evidence type="ECO:0000256" key="4">
    <source>
        <dbReference type="ARBA" id="ARBA00022475"/>
    </source>
</evidence>
<dbReference type="InterPro" id="IPR036641">
    <property type="entry name" value="HPT_dom_sf"/>
</dbReference>
<feature type="modified residue" description="4-aspartylphosphate" evidence="17">
    <location>
        <position position="887"/>
    </location>
</feature>
<evidence type="ECO:0000259" key="20">
    <source>
        <dbReference type="PROSITE" id="PS50110"/>
    </source>
</evidence>
<evidence type="ECO:0000256" key="7">
    <source>
        <dbReference type="ARBA" id="ARBA00022679"/>
    </source>
</evidence>
<dbReference type="InterPro" id="IPR036097">
    <property type="entry name" value="HisK_dim/P_sf"/>
</dbReference>
<dbReference type="Proteomes" id="UP000318428">
    <property type="component" value="Unassembled WGS sequence"/>
</dbReference>
<feature type="transmembrane region" description="Helical" evidence="18">
    <location>
        <begin position="536"/>
        <end position="558"/>
    </location>
</feature>
<dbReference type="SMART" id="SM00062">
    <property type="entry name" value="PBPb"/>
    <property type="match status" value="2"/>
</dbReference>
<dbReference type="Gene3D" id="3.40.190.10">
    <property type="entry name" value="Periplasmic binding protein-like II"/>
    <property type="match status" value="4"/>
</dbReference>
<evidence type="ECO:0000256" key="5">
    <source>
        <dbReference type="ARBA" id="ARBA00022519"/>
    </source>
</evidence>
<evidence type="ECO:0000256" key="18">
    <source>
        <dbReference type="SAM" id="Phobius"/>
    </source>
</evidence>
<dbReference type="InterPro" id="IPR049870">
    <property type="entry name" value="BvgS-like_periplasmic1"/>
</dbReference>
<evidence type="ECO:0000256" key="14">
    <source>
        <dbReference type="ARBA" id="ARBA00023012"/>
    </source>
</evidence>
<dbReference type="InterPro" id="IPR001638">
    <property type="entry name" value="Solute-binding_3/MltF_N"/>
</dbReference>
<dbReference type="CDD" id="cd13707">
    <property type="entry name" value="PBP2_BvgS_D2"/>
    <property type="match status" value="1"/>
</dbReference>
<keyword evidence="8 18" id="KW-0812">Transmembrane</keyword>
<keyword evidence="23" id="KW-1185">Reference proteome</keyword>
<feature type="domain" description="Response regulatory" evidence="20">
    <location>
        <begin position="838"/>
        <end position="957"/>
    </location>
</feature>
<evidence type="ECO:0000256" key="8">
    <source>
        <dbReference type="ARBA" id="ARBA00022692"/>
    </source>
</evidence>
<dbReference type="Pfam" id="PF00497">
    <property type="entry name" value="SBP_bac_3"/>
    <property type="match status" value="2"/>
</dbReference>
<dbReference type="InterPro" id="IPR004358">
    <property type="entry name" value="Sig_transdc_His_kin-like_C"/>
</dbReference>
<evidence type="ECO:0000256" key="11">
    <source>
        <dbReference type="ARBA" id="ARBA00022777"/>
    </source>
</evidence>
<evidence type="ECO:0000256" key="16">
    <source>
        <dbReference type="PROSITE-ProRule" id="PRU00110"/>
    </source>
</evidence>
<dbReference type="CDD" id="cd16922">
    <property type="entry name" value="HATPase_EvgS-ArcB-TorS-like"/>
    <property type="match status" value="1"/>
</dbReference>
<dbReference type="PANTHER" id="PTHR43047:SF72">
    <property type="entry name" value="OSMOSENSING HISTIDINE PROTEIN KINASE SLN1"/>
    <property type="match status" value="1"/>
</dbReference>
<dbReference type="CDD" id="cd13705">
    <property type="entry name" value="PBP2_BvgS_D1"/>
    <property type="match status" value="1"/>
</dbReference>
<dbReference type="InterPro" id="IPR049871">
    <property type="entry name" value="BvgS-like_periplasmic2"/>
</dbReference>
<feature type="modified residue" description="Phosphohistidine" evidence="16">
    <location>
        <position position="1028"/>
    </location>
</feature>
<dbReference type="PROSITE" id="PS50894">
    <property type="entry name" value="HPT"/>
    <property type="match status" value="1"/>
</dbReference>
<dbReference type="Pfam" id="PF00072">
    <property type="entry name" value="Response_reg"/>
    <property type="match status" value="1"/>
</dbReference>
<dbReference type="Pfam" id="PF01627">
    <property type="entry name" value="Hpt"/>
    <property type="match status" value="1"/>
</dbReference>
<dbReference type="InterPro" id="IPR003661">
    <property type="entry name" value="HisK_dim/P_dom"/>
</dbReference>
<feature type="domain" description="HPt" evidence="21">
    <location>
        <begin position="989"/>
        <end position="1082"/>
    </location>
</feature>
<dbReference type="InterPro" id="IPR036890">
    <property type="entry name" value="HATPase_C_sf"/>
</dbReference>
<keyword evidence="10" id="KW-0547">Nucleotide-binding</keyword>
<keyword evidence="4" id="KW-1003">Cell membrane</keyword>
<dbReference type="SMART" id="SM00388">
    <property type="entry name" value="HisKA"/>
    <property type="match status" value="1"/>
</dbReference>
<comment type="catalytic activity">
    <reaction evidence="1">
        <text>ATP + protein L-histidine = ADP + protein N-phospho-L-histidine.</text>
        <dbReference type="EC" id="2.7.13.3"/>
    </reaction>
</comment>
<dbReference type="Gene3D" id="1.20.120.160">
    <property type="entry name" value="HPT domain"/>
    <property type="match status" value="1"/>
</dbReference>
<keyword evidence="5" id="KW-0997">Cell inner membrane</keyword>
<evidence type="ECO:0000256" key="10">
    <source>
        <dbReference type="ARBA" id="ARBA00022741"/>
    </source>
</evidence>
<dbReference type="SUPFAM" id="SSF53850">
    <property type="entry name" value="Periplasmic binding protein-like II"/>
    <property type="match status" value="2"/>
</dbReference>
<dbReference type="EC" id="2.7.13.3" evidence="3"/>
<organism evidence="22 23">
    <name type="scientific">Pseudomonas saxonica</name>
    <dbReference type="NCBI Taxonomy" id="2600598"/>
    <lineage>
        <taxon>Bacteria</taxon>
        <taxon>Pseudomonadati</taxon>
        <taxon>Pseudomonadota</taxon>
        <taxon>Gammaproteobacteria</taxon>
        <taxon>Pseudomonadales</taxon>
        <taxon>Pseudomonadaceae</taxon>
        <taxon>Pseudomonas</taxon>
    </lineage>
</organism>
<keyword evidence="14" id="KW-0902">Two-component regulatory system</keyword>
<dbReference type="InterPro" id="IPR003594">
    <property type="entry name" value="HATPase_dom"/>
</dbReference>
<keyword evidence="11" id="KW-0418">Kinase</keyword>
<dbReference type="InterPro" id="IPR011006">
    <property type="entry name" value="CheY-like_superfamily"/>
</dbReference>
<dbReference type="SMART" id="SM00448">
    <property type="entry name" value="REC"/>
    <property type="match status" value="1"/>
</dbReference>
<evidence type="ECO:0000313" key="22">
    <source>
        <dbReference type="EMBL" id="TWR87474.1"/>
    </source>
</evidence>
<evidence type="ECO:0000256" key="6">
    <source>
        <dbReference type="ARBA" id="ARBA00022553"/>
    </source>
</evidence>
<protein>
    <recommendedName>
        <fullName evidence="3">histidine kinase</fullName>
        <ecNumber evidence="3">2.7.13.3</ecNumber>
    </recommendedName>
</protein>
<keyword evidence="13 18" id="KW-1133">Transmembrane helix</keyword>
<keyword evidence="15 18" id="KW-0472">Membrane</keyword>
<name>A0ABY3GE61_9PSED</name>
<evidence type="ECO:0000313" key="23">
    <source>
        <dbReference type="Proteomes" id="UP000318428"/>
    </source>
</evidence>
<comment type="subcellular location">
    <subcellularLocation>
        <location evidence="2">Cell inner membrane</location>
        <topology evidence="2">Multi-pass membrane protein</topology>
    </subcellularLocation>
</comment>
<evidence type="ECO:0000256" key="17">
    <source>
        <dbReference type="PROSITE-ProRule" id="PRU00169"/>
    </source>
</evidence>
<feature type="domain" description="Histidine kinase" evidence="19">
    <location>
        <begin position="592"/>
        <end position="816"/>
    </location>
</feature>
<dbReference type="SUPFAM" id="SSF55874">
    <property type="entry name" value="ATPase domain of HSP90 chaperone/DNA topoisomerase II/histidine kinase"/>
    <property type="match status" value="1"/>
</dbReference>
<dbReference type="SMART" id="SM00387">
    <property type="entry name" value="HATPase_c"/>
    <property type="match status" value="1"/>
</dbReference>
<dbReference type="RefSeq" id="WP_146386882.1">
    <property type="nucleotide sequence ID" value="NZ_VFIO01000008.1"/>
</dbReference>
<gene>
    <name evidence="22" type="ORF">FJD38_18990</name>
</gene>
<dbReference type="Pfam" id="PF02518">
    <property type="entry name" value="HATPase_c"/>
    <property type="match status" value="1"/>
</dbReference>
<evidence type="ECO:0000256" key="3">
    <source>
        <dbReference type="ARBA" id="ARBA00012438"/>
    </source>
</evidence>
<accession>A0ABY3GE61</accession>
<evidence type="ECO:0000256" key="13">
    <source>
        <dbReference type="ARBA" id="ARBA00022989"/>
    </source>
</evidence>
<reference evidence="22 23" key="1">
    <citation type="submission" date="2019-06" db="EMBL/GenBank/DDBJ databases">
        <title>Pseudomonas bimorpha sp. nov. isolated from bovine raw milk and skim milk concentrate.</title>
        <authorList>
            <person name="Hofmann K."/>
            <person name="Huptas C."/>
            <person name="Doll E."/>
            <person name="Scherer S."/>
            <person name="Wenning M."/>
        </authorList>
    </citation>
    <scope>NUCLEOTIDE SEQUENCE [LARGE SCALE GENOMIC DNA]</scope>
    <source>
        <strain evidence="22 23">DSM 108989</strain>
    </source>
</reference>
<dbReference type="Gene3D" id="3.40.50.2300">
    <property type="match status" value="1"/>
</dbReference>
<proteinExistence type="predicted"/>
<dbReference type="SUPFAM" id="SSF47226">
    <property type="entry name" value="Histidine-containing phosphotransfer domain, HPT domain"/>
    <property type="match status" value="1"/>
</dbReference>
<keyword evidence="12" id="KW-0067">ATP-binding</keyword>
<dbReference type="CDD" id="cd00082">
    <property type="entry name" value="HisKA"/>
    <property type="match status" value="1"/>
</dbReference>
<dbReference type="CDD" id="cd17546">
    <property type="entry name" value="REC_hyHK_CKI1_RcsC-like"/>
    <property type="match status" value="1"/>
</dbReference>
<dbReference type="Gene3D" id="1.10.287.130">
    <property type="match status" value="1"/>
</dbReference>
<evidence type="ECO:0000256" key="12">
    <source>
        <dbReference type="ARBA" id="ARBA00022840"/>
    </source>
</evidence>
<dbReference type="SUPFAM" id="SSF47384">
    <property type="entry name" value="Homodimeric domain of signal transducing histidine kinase"/>
    <property type="match status" value="1"/>
</dbReference>
<dbReference type="PRINTS" id="PR00344">
    <property type="entry name" value="BCTRLSENSOR"/>
</dbReference>
<dbReference type="PROSITE" id="PS50109">
    <property type="entry name" value="HIS_KIN"/>
    <property type="match status" value="1"/>
</dbReference>
<keyword evidence="7" id="KW-0808">Transferase</keyword>
<dbReference type="PANTHER" id="PTHR43047">
    <property type="entry name" value="TWO-COMPONENT HISTIDINE PROTEIN KINASE"/>
    <property type="match status" value="1"/>
</dbReference>
<sequence length="1090" mass="120258">MNTLARKIVFGLLLLLGQQNAYSESPVQHLKLLGRSSVEAYGVVLEPADRQWIRQKGTLYLGVSAPDYAPFDITANGQDFEGLTADYARLLSEMLQVKIEVRRYASRPLAMDALKRGELDFLSSANAFEAQDPRLKLSLAYADDSPTLVTRSNNREVLPIDLAGKRLAMLDHYLPPTTVRAFYPKATLKLYSSTLGAIGAVAFGQADAYLGDFISASYLINKNYLNNVQLADFSRIDVSHFSFAVSRPNERLLRIVNAALAAIPPSERMTIVRRWSSEGPQVNTHAQLNLTPEERRWIEAHPRLSVVINDQYLPLSFFDEQGVFKGVSADVLNKISTLTGLTFDAVKAVTVEDMIKQVGSSDADLVGAFTPSSHRESHLHFTRPYLTTPFVLVTRKHPSSSATLDDMDGQRLVLVKGNVLQAFIREHYPRIQLLEADNAAQAMDMVAQGKADAAVNALISARYMISRRFSEQLQITSTVGTQPAQIGFATSPQVPLLNSILDKALLSITPEEMSVLTSRWRDDTQEQSYWLRNRSAIVQGFAIAAALLLFALGWIAYLRRTIAKRQHLLEQLQVAKQSADEANRAKTTFLATMSHEIRTPMNAVIGMLELAMKKAEEGVVDRFAIEVASGSARELLDLIGDILDIARIESGHLSLSPKRANVQTLVESVVRMFDGLAREKRLSLECDLRSTLTAPDVLLDPMRFKQIVSNLLSNAIKFTDTGEVRLSVVMTHAPDEPNVSICLRVEDTGMGISQEDQQRLFSPFVQASNNTQSARSGSGLGLVISRTLCEMMGGRLTLVSTLGEGTQVEVMLEVPRLVPEASSDVDEQNPWANSRALNILVVDDYPANRLLLAQQLTYLGHRVTDAENGAMGLSKWRADDFDVVITDCNMPVMNGYELARSVRAEERASGLQPSQIFGFTANAQPEEVERCREAGMDQCLFKPISLKDLSVSLACAMPEHSSEEFDDASIPGPANGIDLTYLKQLSQGNDAVVKNLISELAASNRQDLKRLIELFVNDDFEGLMTLAHTVKGMAGMIRSKALFTCCEKLEAACRLGDLPLITANVDSLHLFLEQLGDVLEHYEQGSGLHQ</sequence>
<evidence type="ECO:0000256" key="1">
    <source>
        <dbReference type="ARBA" id="ARBA00000085"/>
    </source>
</evidence>
<dbReference type="InterPro" id="IPR001789">
    <property type="entry name" value="Sig_transdc_resp-reg_receiver"/>
</dbReference>
<dbReference type="CDD" id="cd00088">
    <property type="entry name" value="HPT"/>
    <property type="match status" value="1"/>
</dbReference>
<evidence type="ECO:0000259" key="21">
    <source>
        <dbReference type="PROSITE" id="PS50894"/>
    </source>
</evidence>
<evidence type="ECO:0000256" key="15">
    <source>
        <dbReference type="ARBA" id="ARBA00023136"/>
    </source>
</evidence>
<dbReference type="InterPro" id="IPR005467">
    <property type="entry name" value="His_kinase_dom"/>
</dbReference>